<evidence type="ECO:0000313" key="1">
    <source>
        <dbReference type="EMBL" id="AET65498.1"/>
    </source>
</evidence>
<keyword evidence="2" id="KW-1185">Reference proteome</keyword>
<gene>
    <name evidence="1" type="ordered locus">Mhar_2145</name>
</gene>
<sequence length="47" mass="5361">MKITLDAYQVIEKVVKAGGNSGRVYVPREWVDKRVKIILMEPASSER</sequence>
<dbReference type="KEGG" id="mhi:Mhar_2145"/>
<name>G7WQE5_METH6</name>
<accession>G7WQE5</accession>
<dbReference type="STRING" id="1110509.Mhar_2145"/>
<dbReference type="AlphaFoldDB" id="G7WQE5"/>
<dbReference type="InterPro" id="IPR019205">
    <property type="entry name" value="DUF2080_transposon-encoded"/>
</dbReference>
<evidence type="ECO:0000313" key="2">
    <source>
        <dbReference type="Proteomes" id="UP000005877"/>
    </source>
</evidence>
<organism evidence="1 2">
    <name type="scientific">Methanothrix harundinacea (strain 6Ac)</name>
    <name type="common">Methanosaeta harundinacea</name>
    <dbReference type="NCBI Taxonomy" id="1110509"/>
    <lineage>
        <taxon>Archaea</taxon>
        <taxon>Methanobacteriati</taxon>
        <taxon>Methanobacteriota</taxon>
        <taxon>Stenosarchaea group</taxon>
        <taxon>Methanomicrobia</taxon>
        <taxon>Methanotrichales</taxon>
        <taxon>Methanotrichaceae</taxon>
        <taxon>Methanothrix</taxon>
    </lineage>
</organism>
<dbReference type="HOGENOM" id="CLU_3163108_0_0_2"/>
<dbReference type="Pfam" id="PF09853">
    <property type="entry name" value="DUF2080"/>
    <property type="match status" value="1"/>
</dbReference>
<dbReference type="EMBL" id="CP003117">
    <property type="protein sequence ID" value="AET65498.1"/>
    <property type="molecule type" value="Genomic_DNA"/>
</dbReference>
<dbReference type="Proteomes" id="UP000005877">
    <property type="component" value="Chromosome"/>
</dbReference>
<protein>
    <submittedName>
        <fullName evidence="1">Putative cytoplasmic protein</fullName>
    </submittedName>
</protein>
<proteinExistence type="predicted"/>
<dbReference type="NCBIfam" id="NF033496">
    <property type="entry name" value="DUF2080_fam_acc"/>
    <property type="match status" value="1"/>
</dbReference>
<reference evidence="1 2" key="1">
    <citation type="journal article" date="2012" name="PLoS ONE">
        <title>The genome characteristics and predicted function of methyl-group oxidation pathway in the obligate aceticlastic methanogens, Methanosaeta spp.</title>
        <authorList>
            <person name="Zhu J."/>
            <person name="Zheng H."/>
            <person name="Ai G."/>
            <person name="Zhang G."/>
            <person name="Liu D."/>
            <person name="Liu X."/>
            <person name="Dong X."/>
        </authorList>
    </citation>
    <scope>NUCLEOTIDE SEQUENCE [LARGE SCALE GENOMIC DNA]</scope>
    <source>
        <strain evidence="1 2">6Ac</strain>
    </source>
</reference>